<feature type="compositionally biased region" description="Low complexity" evidence="1">
    <location>
        <begin position="885"/>
        <end position="897"/>
    </location>
</feature>
<feature type="region of interest" description="Disordered" evidence="1">
    <location>
        <begin position="1336"/>
        <end position="1396"/>
    </location>
</feature>
<dbReference type="Pfam" id="PF20842">
    <property type="entry name" value="Rax2_2"/>
    <property type="match status" value="1"/>
</dbReference>
<dbReference type="InterPro" id="IPR048265">
    <property type="entry name" value="Rax2-like_third"/>
</dbReference>
<keyword evidence="7" id="KW-1185">Reference proteome</keyword>
<dbReference type="InterPro" id="IPR015915">
    <property type="entry name" value="Kelch-typ_b-propeller"/>
</dbReference>
<feature type="region of interest" description="Disordered" evidence="1">
    <location>
        <begin position="885"/>
        <end position="904"/>
    </location>
</feature>
<dbReference type="CDD" id="cd00174">
    <property type="entry name" value="SH3"/>
    <property type="match status" value="1"/>
</dbReference>
<dbReference type="Pfam" id="PF12768">
    <property type="entry name" value="Rax2"/>
    <property type="match status" value="2"/>
</dbReference>
<feature type="transmembrane region" description="Helical" evidence="2">
    <location>
        <begin position="1249"/>
        <end position="1278"/>
    </location>
</feature>
<keyword evidence="2" id="KW-0472">Membrane</keyword>
<evidence type="ECO:0000259" key="4">
    <source>
        <dbReference type="Pfam" id="PF20842"/>
    </source>
</evidence>
<dbReference type="GO" id="GO:1902929">
    <property type="term" value="C:plasma membrane of growing cell tip"/>
    <property type="evidence" value="ECO:0007669"/>
    <property type="project" value="TreeGrafter"/>
</dbReference>
<keyword evidence="2" id="KW-1133">Transmembrane helix</keyword>
<evidence type="ECO:0000259" key="5">
    <source>
        <dbReference type="Pfam" id="PF20843"/>
    </source>
</evidence>
<dbReference type="OrthoDB" id="2503993at2759"/>
<feature type="compositionally biased region" description="Polar residues" evidence="1">
    <location>
        <begin position="1359"/>
        <end position="1373"/>
    </location>
</feature>
<proteinExistence type="predicted"/>
<evidence type="ECO:0000313" key="6">
    <source>
        <dbReference type="EMBL" id="PWN21592.1"/>
    </source>
</evidence>
<evidence type="ECO:0000256" key="1">
    <source>
        <dbReference type="SAM" id="MobiDB-lite"/>
    </source>
</evidence>
<feature type="domain" description="Rax2-like C-terminal" evidence="3">
    <location>
        <begin position="646"/>
        <end position="778"/>
    </location>
</feature>
<dbReference type="InterPro" id="IPR024982">
    <property type="entry name" value="Rax2-like_C"/>
</dbReference>
<dbReference type="Pfam" id="PF20843">
    <property type="entry name" value="Rax2_3"/>
    <property type="match status" value="1"/>
</dbReference>
<name>A0A316U8V0_9BASI</name>
<keyword evidence="2" id="KW-0812">Transmembrane</keyword>
<sequence length="1444" mass="149671">MPTNSSYSYSRTKGIDRRLLSAQPANLQASSAAFPAIDFDALGSVGVAGSFAGLDIWSSSDNSSANTYDPAASTLLHRNSDGTLTKLNATEAGGVISTVCGQSSGAGMIVAGGSFSKMGDVSTANIAAYDPSTGQWDDMAGGIEGTITSVLCLEEIVVVGGNFTAPAEVDAQSVEGQRYLGNVAAWNFTSQAWQALDFGGLNGTVQAMVAGANTSMVQFGGTFDTAFGNSSALGASTDNATAISGTYTSPSALSAKWAPISLAMSYFEGGPSLNNDNFNMAPQILCPQGADGSGNTAGSLSRVRAFRLGNTFHDGRGTQNFSITSFSSDSPIELLYLDPATNKNVTCTTQCQMHHNASVPYQDFLVNARSSDAAIDGTVSLTGFSLNVTGWHGAGAGLHMLEVFAYRSYNRGACNSTVEGVNGDCGIREGVLQLSDSYSNLASHSSAQVSFQVDLAVRGNYTGYLHCNDRTDVLVTVINNSTNSGTSITVSQNVEADTDIAIWDGEVDPTSENFMPSVVLSIPTDASEPSSGNFTVVADRVRFVLRNSTEIFQSNATAVKKGFGVFSYDIIDPEVQALTNVNATGVIPNASLTSLDAFGVTLLGAGVTRATDEHVYALTTIGDVTFVGGAFASTVFNGSAGFQNIVAFDNRQNASETVAVTRLDSGGLNGPVMAMAALQNLLFVGGNFTSPAGSSADLAYVARYDPAKSAWAAFPDGPNGPVTSVAALGEDGLLIAGNFTQLGSNDVPGYAIWNETTMAWVTEQSFIVGVISSISAVNGTAYMVGSVSAVSANAAAGAAGLKAPATDGDVPQVTSLNFTFVPGDTSSTTASSSRRRSLIAQQNSALKKRGDTRNARAIPAHSQPAQRRSMLGRLLSGLLRRQDVSSDQASSTAQADAIEPASLQDDGTNQIMASAFWQRSDGVSFTIVGGRFNTTSGVSNLGLYDQSATALESFPAYPTQNGSLPTLFRALTVVDNTLYAGGDGGLVVFDLTNGTWLSAGQELSATDSANLTVTAIAHRPDNAQVIVAGNFDTAGMLPCLNVCLWDMDTHRWSPLGSGVSGQITAIDYAGTSASHLIVAGEMTVGGTSASLQGWDFSAQNWTAFGSVGTGSGQVPGPATAAVVDDLSLSSIFVAGRYADGAAPYLAKWDGSQYELLGAEELEANTGIAQLTFVPITEAHPSNNVLENNRLLVVSGALTMTSYGNLSSAFFDGVNWTPFLRTTSTTGGSGIVRAISRSTETLKFPNLSTLAVGLVILISIAIGLGIVFLLVLIGLLIALARRRPNRGVDVPISPSDEMLSAEKKRPTSLLATLNAATENVMGAGAAGAGLGAMTTTAGTSSSGHYRGESMPLTSEDHDYTNASSNYHSEAQTGRSAYYTDDGTTEGHTAMTTGANTTRGGIDAHMRFSFEATHPSELGVRAGDAHWWLARSDDGRIGVVPASYVL</sequence>
<dbReference type="PANTHER" id="PTHR31778">
    <property type="entry name" value="BUD SITE SELECTION PROTEIN RAX2"/>
    <property type="match status" value="1"/>
</dbReference>
<evidence type="ECO:0000313" key="7">
    <source>
        <dbReference type="Proteomes" id="UP000245942"/>
    </source>
</evidence>
<dbReference type="Gene3D" id="2.120.10.80">
    <property type="entry name" value="Kelch-type beta propeller"/>
    <property type="match status" value="1"/>
</dbReference>
<feature type="region of interest" description="Disordered" evidence="1">
    <location>
        <begin position="843"/>
        <end position="866"/>
    </location>
</feature>
<evidence type="ECO:0000259" key="3">
    <source>
        <dbReference type="Pfam" id="PF12768"/>
    </source>
</evidence>
<dbReference type="InterPro" id="IPR011043">
    <property type="entry name" value="Gal_Oxase/kelch_b-propeller"/>
</dbReference>
<feature type="domain" description="Rax2-like second" evidence="4">
    <location>
        <begin position="305"/>
        <end position="398"/>
    </location>
</feature>
<dbReference type="SUPFAM" id="SSF50965">
    <property type="entry name" value="Galactose oxidase, central domain"/>
    <property type="match status" value="3"/>
</dbReference>
<dbReference type="PANTHER" id="PTHR31778:SF2">
    <property type="entry name" value="BUD SITE SELECTION PROTEIN RAX2"/>
    <property type="match status" value="1"/>
</dbReference>
<gene>
    <name evidence="6" type="ORF">BCV69DRAFT_287235</name>
</gene>
<reference evidence="6 7" key="1">
    <citation type="journal article" date="2018" name="Mol. Biol. Evol.">
        <title>Broad Genomic Sampling Reveals a Smut Pathogenic Ancestry of the Fungal Clade Ustilaginomycotina.</title>
        <authorList>
            <person name="Kijpornyongpan T."/>
            <person name="Mondo S.J."/>
            <person name="Barry K."/>
            <person name="Sandor L."/>
            <person name="Lee J."/>
            <person name="Lipzen A."/>
            <person name="Pangilinan J."/>
            <person name="LaButti K."/>
            <person name="Hainaut M."/>
            <person name="Henrissat B."/>
            <person name="Grigoriev I.V."/>
            <person name="Spatafora J.W."/>
            <person name="Aime M.C."/>
        </authorList>
    </citation>
    <scope>NUCLEOTIDE SEQUENCE [LARGE SCALE GENOMIC DNA]</scope>
    <source>
        <strain evidence="6 7">MCA 4718</strain>
    </source>
</reference>
<feature type="compositionally biased region" description="Polar residues" evidence="1">
    <location>
        <begin position="1384"/>
        <end position="1396"/>
    </location>
</feature>
<evidence type="ECO:0000256" key="2">
    <source>
        <dbReference type="SAM" id="Phobius"/>
    </source>
</evidence>
<dbReference type="RefSeq" id="XP_025348752.1">
    <property type="nucleotide sequence ID" value="XM_025493551.1"/>
</dbReference>
<dbReference type="InterPro" id="IPR048266">
    <property type="entry name" value="Rax2-like_second"/>
</dbReference>
<organism evidence="6 7">
    <name type="scientific">Pseudomicrostroma glucosiphilum</name>
    <dbReference type="NCBI Taxonomy" id="1684307"/>
    <lineage>
        <taxon>Eukaryota</taxon>
        <taxon>Fungi</taxon>
        <taxon>Dikarya</taxon>
        <taxon>Basidiomycota</taxon>
        <taxon>Ustilaginomycotina</taxon>
        <taxon>Exobasidiomycetes</taxon>
        <taxon>Microstromatales</taxon>
        <taxon>Microstromatales incertae sedis</taxon>
        <taxon>Pseudomicrostroma</taxon>
    </lineage>
</organism>
<feature type="domain" description="Rax2-like third" evidence="5">
    <location>
        <begin position="437"/>
        <end position="545"/>
    </location>
</feature>
<dbReference type="EMBL" id="KZ819325">
    <property type="protein sequence ID" value="PWN21592.1"/>
    <property type="molecule type" value="Genomic_DNA"/>
</dbReference>
<dbReference type="Proteomes" id="UP000245942">
    <property type="component" value="Unassembled WGS sequence"/>
</dbReference>
<feature type="domain" description="Rax2-like C-terminal" evidence="3">
    <location>
        <begin position="986"/>
        <end position="1234"/>
    </location>
</feature>
<evidence type="ECO:0008006" key="8">
    <source>
        <dbReference type="Google" id="ProtNLM"/>
    </source>
</evidence>
<accession>A0A316U8V0</accession>
<dbReference type="SUPFAM" id="SSF50044">
    <property type="entry name" value="SH3-domain"/>
    <property type="match status" value="1"/>
</dbReference>
<protein>
    <recommendedName>
        <fullName evidence="8">SH3 domain-containing protein</fullName>
    </recommendedName>
</protein>
<dbReference type="STRING" id="1684307.A0A316U8V0"/>
<dbReference type="InterPro" id="IPR036028">
    <property type="entry name" value="SH3-like_dom_sf"/>
</dbReference>
<dbReference type="GeneID" id="37015285"/>